<dbReference type="InterPro" id="IPR001898">
    <property type="entry name" value="SLC13A/DASS"/>
</dbReference>
<reference evidence="7 8" key="1">
    <citation type="submission" date="2019-12" db="EMBL/GenBank/DDBJ databases">
        <title>The draft genomic sequence of strain Chitinophaga oryziterrae JCM 16595.</title>
        <authorList>
            <person name="Zhang X."/>
        </authorList>
    </citation>
    <scope>NUCLEOTIDE SEQUENCE [LARGE SCALE GENOMIC DNA]</scope>
    <source>
        <strain evidence="7 8">JCM 16595</strain>
    </source>
</reference>
<dbReference type="OrthoDB" id="1401038at2"/>
<comment type="caution">
    <text evidence="7">The sequence shown here is derived from an EMBL/GenBank/DDBJ whole genome shotgun (WGS) entry which is preliminary data.</text>
</comment>
<sequence length="62" mass="6817">MLVIFMGASALPGDSLTHYGHGPAPIFFGSTYVEKHGFFISVLFLAVWFAAGGIWWEVIGLW</sequence>
<dbReference type="EMBL" id="WRXO01000004">
    <property type="protein sequence ID" value="MVT42391.1"/>
    <property type="molecule type" value="Genomic_DNA"/>
</dbReference>
<dbReference type="RefSeq" id="WP_157301011.1">
    <property type="nucleotide sequence ID" value="NZ_BAAAZB010000005.1"/>
</dbReference>
<evidence type="ECO:0000256" key="2">
    <source>
        <dbReference type="ARBA" id="ARBA00007349"/>
    </source>
</evidence>
<keyword evidence="5 6" id="KW-0472">Membrane</keyword>
<dbReference type="InterPro" id="IPR030676">
    <property type="entry name" value="CitT-rel"/>
</dbReference>
<comment type="subcellular location">
    <subcellularLocation>
        <location evidence="1">Membrane</location>
        <topology evidence="1">Multi-pass membrane protein</topology>
    </subcellularLocation>
</comment>
<gene>
    <name evidence="7" type="ORF">GO495_17495</name>
</gene>
<proteinExistence type="inferred from homology"/>
<dbReference type="Proteomes" id="UP000468388">
    <property type="component" value="Unassembled WGS sequence"/>
</dbReference>
<comment type="similarity">
    <text evidence="2">Belongs to the SLC13A/DASS transporter (TC 2.A.47) family. DIT1 subfamily.</text>
</comment>
<evidence type="ECO:0000313" key="7">
    <source>
        <dbReference type="EMBL" id="MVT42391.1"/>
    </source>
</evidence>
<dbReference type="Pfam" id="PF00939">
    <property type="entry name" value="Na_sulph_symp"/>
    <property type="match status" value="1"/>
</dbReference>
<protein>
    <recommendedName>
        <fullName evidence="9">Citrate transporter-like domain-containing protein</fullName>
    </recommendedName>
</protein>
<dbReference type="AlphaFoldDB" id="A0A6N8JD17"/>
<dbReference type="GO" id="GO:0022857">
    <property type="term" value="F:transmembrane transporter activity"/>
    <property type="evidence" value="ECO:0007669"/>
    <property type="project" value="InterPro"/>
</dbReference>
<dbReference type="PANTHER" id="PTHR42826">
    <property type="entry name" value="DICARBOXYLATE TRANSPORTER 2.1, CHLOROPLASTIC"/>
    <property type="match status" value="1"/>
</dbReference>
<organism evidence="7 8">
    <name type="scientific">Chitinophaga oryziterrae</name>
    <dbReference type="NCBI Taxonomy" id="1031224"/>
    <lineage>
        <taxon>Bacteria</taxon>
        <taxon>Pseudomonadati</taxon>
        <taxon>Bacteroidota</taxon>
        <taxon>Chitinophagia</taxon>
        <taxon>Chitinophagales</taxon>
        <taxon>Chitinophagaceae</taxon>
        <taxon>Chitinophaga</taxon>
    </lineage>
</organism>
<keyword evidence="4 6" id="KW-1133">Transmembrane helix</keyword>
<feature type="transmembrane region" description="Helical" evidence="6">
    <location>
        <begin position="37"/>
        <end position="56"/>
    </location>
</feature>
<keyword evidence="3 6" id="KW-0812">Transmembrane</keyword>
<evidence type="ECO:0000313" key="8">
    <source>
        <dbReference type="Proteomes" id="UP000468388"/>
    </source>
</evidence>
<name>A0A6N8JD17_9BACT</name>
<evidence type="ECO:0000256" key="3">
    <source>
        <dbReference type="ARBA" id="ARBA00022692"/>
    </source>
</evidence>
<evidence type="ECO:0000256" key="1">
    <source>
        <dbReference type="ARBA" id="ARBA00004141"/>
    </source>
</evidence>
<accession>A0A6N8JD17</accession>
<evidence type="ECO:0008006" key="9">
    <source>
        <dbReference type="Google" id="ProtNLM"/>
    </source>
</evidence>
<keyword evidence="8" id="KW-1185">Reference proteome</keyword>
<evidence type="ECO:0000256" key="6">
    <source>
        <dbReference type="SAM" id="Phobius"/>
    </source>
</evidence>
<evidence type="ECO:0000256" key="4">
    <source>
        <dbReference type="ARBA" id="ARBA00022989"/>
    </source>
</evidence>
<evidence type="ECO:0000256" key="5">
    <source>
        <dbReference type="ARBA" id="ARBA00023136"/>
    </source>
</evidence>
<dbReference type="GO" id="GO:0016020">
    <property type="term" value="C:membrane"/>
    <property type="evidence" value="ECO:0007669"/>
    <property type="project" value="UniProtKB-SubCell"/>
</dbReference>